<comment type="subcellular location">
    <subcellularLocation>
        <location evidence="1">Membrane</location>
        <topology evidence="1">Single-pass membrane protein</topology>
    </subcellularLocation>
</comment>
<feature type="domain" description="APCDD1" evidence="8">
    <location>
        <begin position="40"/>
        <end position="296"/>
    </location>
</feature>
<sequence length="546" mass="62486">MLKISLQICLLVLFSSSNKSSSLRIARQAASIDDAQREDTCDAQLDRVYRRVASIVIHPNLQGYWVSNSCEIRPGPEYIVRKYHFINDTYFRATQFYYLDSSCTSPFYGLEASGVVKLDKNRVNSGMLPWEQNNYELFMSPLLYQVTVLPYTSEAAVYLQSRVSSVCRYRFGRNREVWRADGVPRDILVYVEYKKSVLMDFDCTEKLGFNLNEFLLLRIEESVESSASGDATAAAAASARKRRQLHLGEIATNMKQRRRHRPSGFQPPLEDANNDPCPGCYPVLHASLKTPPILLLQTLLPDYPTGEWVSSVCESRPRNTYVTRRLVFDNDAEQQWTGTYNNFHDPLCKRPFFSFTATGRVISRDIDEHNPDARQFDFLITGLSITPRDQRSLNQMNTYIGYGCGRTSWRINRTQDVTNTNGCDHLRLHVPTKSEQVMMMSLRDGQTWLYVGGIPNTLEPMRKAKRPTSFQPPLVRCANSPSQRQQLMRQKQQQQQQQRQTFGYNWNKQLSANGREGISAAGRTEPGALLLLIVLFLSDLIRQSTC</sequence>
<keyword evidence="2" id="KW-0812">Transmembrane</keyword>
<evidence type="ECO:0000256" key="5">
    <source>
        <dbReference type="ARBA" id="ARBA00023180"/>
    </source>
</evidence>
<proteinExistence type="predicted"/>
<evidence type="ECO:0000256" key="3">
    <source>
        <dbReference type="ARBA" id="ARBA00022729"/>
    </source>
</evidence>
<feature type="domain" description="APCDD1" evidence="8">
    <location>
        <begin position="297"/>
        <end position="482"/>
    </location>
</feature>
<reference evidence="9 10" key="1">
    <citation type="submission" date="2017-06" db="EMBL/GenBank/DDBJ databases">
        <title>A platform for efficient transgenesis in Macrostomum lignano, a flatworm model organism for stem cell research.</title>
        <authorList>
            <person name="Berezikov E."/>
        </authorList>
    </citation>
    <scope>NUCLEOTIDE SEQUENCE [LARGE SCALE GENOMIC DNA]</scope>
    <source>
        <strain evidence="9">DV1</strain>
        <tissue evidence="9">Whole organism</tissue>
    </source>
</reference>
<keyword evidence="5" id="KW-0325">Glycoprotein</keyword>
<dbReference type="SMART" id="SM01352">
    <property type="entry name" value="APCDDC"/>
    <property type="match status" value="2"/>
</dbReference>
<dbReference type="InterPro" id="IPR029405">
    <property type="entry name" value="APCDD1_dom"/>
</dbReference>
<name>A0A267F9T8_9PLAT</name>
<dbReference type="Proteomes" id="UP000215902">
    <property type="component" value="Unassembled WGS sequence"/>
</dbReference>
<keyword evidence="4" id="KW-0472">Membrane</keyword>
<dbReference type="OrthoDB" id="5985602at2759"/>
<feature type="signal peptide" evidence="7">
    <location>
        <begin position="1"/>
        <end position="22"/>
    </location>
</feature>
<evidence type="ECO:0000256" key="4">
    <source>
        <dbReference type="ARBA" id="ARBA00023136"/>
    </source>
</evidence>
<keyword evidence="3 7" id="KW-0732">Signal</keyword>
<feature type="chain" id="PRO_5012379481" description="APCDD1 domain-containing protein" evidence="7">
    <location>
        <begin position="23"/>
        <end position="546"/>
    </location>
</feature>
<evidence type="ECO:0000256" key="2">
    <source>
        <dbReference type="ARBA" id="ARBA00022692"/>
    </source>
</evidence>
<organism evidence="9 10">
    <name type="scientific">Macrostomum lignano</name>
    <dbReference type="NCBI Taxonomy" id="282301"/>
    <lineage>
        <taxon>Eukaryota</taxon>
        <taxon>Metazoa</taxon>
        <taxon>Spiralia</taxon>
        <taxon>Lophotrochozoa</taxon>
        <taxon>Platyhelminthes</taxon>
        <taxon>Rhabditophora</taxon>
        <taxon>Macrostomorpha</taxon>
        <taxon>Macrostomida</taxon>
        <taxon>Macrostomidae</taxon>
        <taxon>Macrostomum</taxon>
    </lineage>
</organism>
<dbReference type="Pfam" id="PF14921">
    <property type="entry name" value="APCDDC"/>
    <property type="match status" value="2"/>
</dbReference>
<keyword evidence="10" id="KW-1185">Reference proteome</keyword>
<evidence type="ECO:0000313" key="9">
    <source>
        <dbReference type="EMBL" id="PAA69829.1"/>
    </source>
</evidence>
<dbReference type="PANTHER" id="PTHR31021:SF1">
    <property type="entry name" value="CHROMOSOME UNDETERMINED SCAFFOLD_56, WHOLE GENOME SHOTGUN SEQUENCE"/>
    <property type="match status" value="1"/>
</dbReference>
<dbReference type="InterPro" id="IPR042425">
    <property type="entry name" value="APCDD1"/>
</dbReference>
<dbReference type="AlphaFoldDB" id="A0A267F9T8"/>
<dbReference type="PANTHER" id="PTHR31021">
    <property type="entry name" value="ADENOMATOSIS POLYPOSIS COLI DOWN-REGULATED 1"/>
    <property type="match status" value="1"/>
</dbReference>
<evidence type="ECO:0000256" key="1">
    <source>
        <dbReference type="ARBA" id="ARBA00004167"/>
    </source>
</evidence>
<dbReference type="GO" id="GO:0005886">
    <property type="term" value="C:plasma membrane"/>
    <property type="evidence" value="ECO:0007669"/>
    <property type="project" value="InterPro"/>
</dbReference>
<accession>A0A267F9T8</accession>
<dbReference type="EMBL" id="NIVC01001286">
    <property type="protein sequence ID" value="PAA69829.1"/>
    <property type="molecule type" value="Genomic_DNA"/>
</dbReference>
<evidence type="ECO:0000256" key="6">
    <source>
        <dbReference type="SAM" id="MobiDB-lite"/>
    </source>
</evidence>
<feature type="region of interest" description="Disordered" evidence="6">
    <location>
        <begin position="250"/>
        <end position="271"/>
    </location>
</feature>
<evidence type="ECO:0000313" key="10">
    <source>
        <dbReference type="Proteomes" id="UP000215902"/>
    </source>
</evidence>
<comment type="caution">
    <text evidence="9">The sequence shown here is derived from an EMBL/GenBank/DDBJ whole genome shotgun (WGS) entry which is preliminary data.</text>
</comment>
<evidence type="ECO:0000256" key="7">
    <source>
        <dbReference type="SAM" id="SignalP"/>
    </source>
</evidence>
<evidence type="ECO:0000259" key="8">
    <source>
        <dbReference type="SMART" id="SM01352"/>
    </source>
</evidence>
<protein>
    <recommendedName>
        <fullName evidence="8">APCDD1 domain-containing protein</fullName>
    </recommendedName>
</protein>
<gene>
    <name evidence="9" type="ORF">BOX15_Mlig027943g1</name>
</gene>
<dbReference type="GO" id="GO:0017147">
    <property type="term" value="F:Wnt-protein binding"/>
    <property type="evidence" value="ECO:0007669"/>
    <property type="project" value="InterPro"/>
</dbReference>
<dbReference type="STRING" id="282301.A0A267F9T8"/>
<dbReference type="GO" id="GO:0030178">
    <property type="term" value="P:negative regulation of Wnt signaling pathway"/>
    <property type="evidence" value="ECO:0007669"/>
    <property type="project" value="InterPro"/>
</dbReference>